<dbReference type="SUPFAM" id="SSF51395">
    <property type="entry name" value="FMN-linked oxidoreductases"/>
    <property type="match status" value="1"/>
</dbReference>
<evidence type="ECO:0000313" key="7">
    <source>
        <dbReference type="EMBL" id="XCN72765.1"/>
    </source>
</evidence>
<dbReference type="GO" id="GO:0017150">
    <property type="term" value="F:tRNA dihydrouridine synthase activity"/>
    <property type="evidence" value="ECO:0007669"/>
    <property type="project" value="InterPro"/>
</dbReference>
<evidence type="ECO:0000256" key="1">
    <source>
        <dbReference type="ARBA" id="ARBA00001917"/>
    </source>
</evidence>
<dbReference type="CDD" id="cd02801">
    <property type="entry name" value="DUS_like_FMN"/>
    <property type="match status" value="1"/>
</dbReference>
<dbReference type="EMBL" id="CP159373">
    <property type="protein sequence ID" value="XCN72765.1"/>
    <property type="molecule type" value="Genomic_DNA"/>
</dbReference>
<dbReference type="InterPro" id="IPR013785">
    <property type="entry name" value="Aldolase_TIM"/>
</dbReference>
<dbReference type="PROSITE" id="PS01136">
    <property type="entry name" value="UPF0034"/>
    <property type="match status" value="1"/>
</dbReference>
<evidence type="ECO:0000259" key="6">
    <source>
        <dbReference type="Pfam" id="PF01207"/>
    </source>
</evidence>
<dbReference type="GO" id="GO:0050660">
    <property type="term" value="F:flavin adenine dinucleotide binding"/>
    <property type="evidence" value="ECO:0007669"/>
    <property type="project" value="InterPro"/>
</dbReference>
<keyword evidence="4" id="KW-0819">tRNA processing</keyword>
<dbReference type="EC" id="1.3.1.-" evidence="7"/>
<keyword evidence="3" id="KW-0288">FMN</keyword>
<feature type="domain" description="DUS-like FMN-binding" evidence="6">
    <location>
        <begin position="14"/>
        <end position="240"/>
    </location>
</feature>
<protein>
    <submittedName>
        <fullName evidence="7">tRNA-dihydrouridine synthase family protein</fullName>
        <ecNumber evidence="7">1.3.1.-</ecNumber>
    </submittedName>
</protein>
<reference evidence="7" key="2">
    <citation type="submission" date="2024-06" db="EMBL/GenBank/DDBJ databases">
        <authorList>
            <person name="Plum-Jensen L.E."/>
            <person name="Schramm A."/>
            <person name="Marshall I.P.G."/>
        </authorList>
    </citation>
    <scope>NUCLEOTIDE SEQUENCE</scope>
    <source>
        <strain evidence="7">Rat1</strain>
    </source>
</reference>
<sequence length="339" mass="37750">MKIKNLRISPPLFLAPMAGLTHSALRVLLLRLGGVGLLSTEMLAARKLPIENEHISPFLLRTEEEKPLSYQLLVRDAAEVAPALQALHRLQADAVDINLGCPAPKVRRSGGGSSLMDTPDLVREIIAEARKNTALPLTAKIRLGETFSEEKLRSFCQMLEGEGIDLLTVHARLRKESFCRKPHWEWVAKVKEWVSVPVIANGSVLSVADAKRCLEISGADGLMIGRGAAFTPWLFAEIAREVYGLDLPYVKICRPAVYGDFVAALQRFPPERRLGRLKEFTHYFAENYFFGHTLACQVQGAGSVQQAWERACAFFQRNDEQGMEEGEQRLAEITQLLAC</sequence>
<evidence type="ECO:0000256" key="5">
    <source>
        <dbReference type="ARBA" id="ARBA00023002"/>
    </source>
</evidence>
<gene>
    <name evidence="7" type="ORF">Q3M24_21135</name>
</gene>
<reference evidence="7" key="1">
    <citation type="journal article" date="2024" name="Syst. Appl. Microbiol.">
        <title>First single-strain enrichments of Electrothrix cable bacteria, description of E. aestuarii sp. nov. and E. rattekaaiensis sp. nov., and proposal of a cable bacteria taxonomy following the rules of the SeqCode.</title>
        <authorList>
            <person name="Plum-Jensen L.E."/>
            <person name="Schramm A."/>
            <person name="Marshall I.P.G."/>
        </authorList>
    </citation>
    <scope>NUCLEOTIDE SEQUENCE</scope>
    <source>
        <strain evidence="7">Rat1</strain>
    </source>
</reference>
<name>A0AAU8LV53_9BACT</name>
<organism evidence="7">
    <name type="scientific">Candidatus Electrothrix aestuarii</name>
    <dbReference type="NCBI Taxonomy" id="3062594"/>
    <lineage>
        <taxon>Bacteria</taxon>
        <taxon>Pseudomonadati</taxon>
        <taxon>Thermodesulfobacteriota</taxon>
        <taxon>Desulfobulbia</taxon>
        <taxon>Desulfobulbales</taxon>
        <taxon>Desulfobulbaceae</taxon>
        <taxon>Candidatus Electrothrix</taxon>
    </lineage>
</organism>
<proteinExistence type="predicted"/>
<evidence type="ECO:0000256" key="4">
    <source>
        <dbReference type="ARBA" id="ARBA00022694"/>
    </source>
</evidence>
<keyword evidence="5 7" id="KW-0560">Oxidoreductase</keyword>
<dbReference type="PANTHER" id="PTHR11082:SF25">
    <property type="entry name" value="DUS-LIKE FMN-BINDING DOMAIN-CONTAINING PROTEIN"/>
    <property type="match status" value="1"/>
</dbReference>
<dbReference type="InterPro" id="IPR018517">
    <property type="entry name" value="tRNA_hU_synthase_CS"/>
</dbReference>
<evidence type="ECO:0000256" key="3">
    <source>
        <dbReference type="ARBA" id="ARBA00022643"/>
    </source>
</evidence>
<accession>A0AAU8LV53</accession>
<dbReference type="Gene3D" id="3.20.20.70">
    <property type="entry name" value="Aldolase class I"/>
    <property type="match status" value="1"/>
</dbReference>
<dbReference type="AlphaFoldDB" id="A0AAU8LV53"/>
<dbReference type="Pfam" id="PF01207">
    <property type="entry name" value="Dus"/>
    <property type="match status" value="1"/>
</dbReference>
<dbReference type="KEGG" id="eaj:Q3M24_21135"/>
<dbReference type="PANTHER" id="PTHR11082">
    <property type="entry name" value="TRNA-DIHYDROURIDINE SYNTHASE"/>
    <property type="match status" value="1"/>
</dbReference>
<evidence type="ECO:0000256" key="2">
    <source>
        <dbReference type="ARBA" id="ARBA00022630"/>
    </source>
</evidence>
<comment type="cofactor">
    <cofactor evidence="1">
        <name>FMN</name>
        <dbReference type="ChEBI" id="CHEBI:58210"/>
    </cofactor>
</comment>
<keyword evidence="2" id="KW-0285">Flavoprotein</keyword>
<dbReference type="InterPro" id="IPR035587">
    <property type="entry name" value="DUS-like_FMN-bd"/>
</dbReference>